<dbReference type="InterPro" id="IPR050475">
    <property type="entry name" value="Prenyltransferase_related"/>
</dbReference>
<name>A0A848KK50_9NOCA</name>
<reference evidence="6 7" key="2">
    <citation type="submission" date="2020-06" db="EMBL/GenBank/DDBJ databases">
        <title>Antribacter stalactiti gen. nov., sp. nov., a new member of the family Nacardiaceae isolated from a cave.</title>
        <authorList>
            <person name="Kim I.S."/>
        </authorList>
    </citation>
    <scope>NUCLEOTIDE SEQUENCE [LARGE SCALE GENOMIC DNA]</scope>
    <source>
        <strain evidence="6 7">YC2-7</strain>
    </source>
</reference>
<reference evidence="6 7" key="1">
    <citation type="submission" date="2019-05" db="EMBL/GenBank/DDBJ databases">
        <authorList>
            <person name="Lee S.D."/>
        </authorList>
    </citation>
    <scope>NUCLEOTIDE SEQUENCE [LARGE SCALE GENOMIC DNA]</scope>
    <source>
        <strain evidence="6 7">YC2-7</strain>
    </source>
</reference>
<dbReference type="InterPro" id="IPR044878">
    <property type="entry name" value="UbiA_sf"/>
</dbReference>
<feature type="transmembrane region" description="Helical" evidence="5">
    <location>
        <begin position="262"/>
        <end position="280"/>
    </location>
</feature>
<gene>
    <name evidence="6" type="ORF">FGL95_16390</name>
</gene>
<evidence type="ECO:0000256" key="5">
    <source>
        <dbReference type="SAM" id="Phobius"/>
    </source>
</evidence>
<dbReference type="InterPro" id="IPR000537">
    <property type="entry name" value="UbiA_prenyltransferase"/>
</dbReference>
<keyword evidence="4 5" id="KW-0472">Membrane</keyword>
<evidence type="ECO:0000313" key="6">
    <source>
        <dbReference type="EMBL" id="NMN96620.1"/>
    </source>
</evidence>
<feature type="transmembrane region" description="Helical" evidence="5">
    <location>
        <begin position="163"/>
        <end position="182"/>
    </location>
</feature>
<dbReference type="RefSeq" id="WP_169588717.1">
    <property type="nucleotide sequence ID" value="NZ_VCQU01000005.1"/>
</dbReference>
<evidence type="ECO:0000256" key="3">
    <source>
        <dbReference type="ARBA" id="ARBA00022989"/>
    </source>
</evidence>
<feature type="transmembrane region" description="Helical" evidence="5">
    <location>
        <begin position="61"/>
        <end position="82"/>
    </location>
</feature>
<evidence type="ECO:0000256" key="2">
    <source>
        <dbReference type="ARBA" id="ARBA00022692"/>
    </source>
</evidence>
<keyword evidence="2 5" id="KW-0812">Transmembrane</keyword>
<dbReference type="PANTHER" id="PTHR42723">
    <property type="entry name" value="CHLOROPHYLL SYNTHASE"/>
    <property type="match status" value="1"/>
</dbReference>
<accession>A0A848KK50</accession>
<protein>
    <recommendedName>
        <fullName evidence="8">Chlorophyll synthase</fullName>
    </recommendedName>
</protein>
<dbReference type="Proteomes" id="UP000535543">
    <property type="component" value="Unassembled WGS sequence"/>
</dbReference>
<proteinExistence type="predicted"/>
<evidence type="ECO:0000256" key="4">
    <source>
        <dbReference type="ARBA" id="ARBA00023136"/>
    </source>
</evidence>
<feature type="transmembrane region" description="Helical" evidence="5">
    <location>
        <begin position="292"/>
        <end position="314"/>
    </location>
</feature>
<keyword evidence="3 5" id="KW-1133">Transmembrane helix</keyword>
<dbReference type="GO" id="GO:0016020">
    <property type="term" value="C:membrane"/>
    <property type="evidence" value="ECO:0007669"/>
    <property type="project" value="UniProtKB-SubCell"/>
</dbReference>
<feature type="transmembrane region" description="Helical" evidence="5">
    <location>
        <begin position="115"/>
        <end position="142"/>
    </location>
</feature>
<evidence type="ECO:0008006" key="8">
    <source>
        <dbReference type="Google" id="ProtNLM"/>
    </source>
</evidence>
<dbReference type="Gene3D" id="1.10.357.140">
    <property type="entry name" value="UbiA prenyltransferase"/>
    <property type="match status" value="1"/>
</dbReference>
<dbReference type="Pfam" id="PF01040">
    <property type="entry name" value="UbiA"/>
    <property type="match status" value="1"/>
</dbReference>
<comment type="caution">
    <text evidence="6">The sequence shown here is derived from an EMBL/GenBank/DDBJ whole genome shotgun (WGS) entry which is preliminary data.</text>
</comment>
<evidence type="ECO:0000313" key="7">
    <source>
        <dbReference type="Proteomes" id="UP000535543"/>
    </source>
</evidence>
<keyword evidence="7" id="KW-1185">Reference proteome</keyword>
<sequence>MVTEARPTHPLVRRLAALVALSRPSVWITSLLPFCLGYVLATHRFLPASCTPLTGDCFADIRPLATGILLMGPLAWLAILAINDASDLPGDLHNPRKVGKPVASGRMSANNATKLAYVAGAVALGVAITIGFPITVMTLLWLALGWAYSVPPLRLKTRPGWDVATNAVAVGGLALVAGWSVAQPIVDFPWIMVVEGLLVGTALYLPTTLADYDADVASGYTTSGVRLGRARAHYIGLGAMAASCVIAIVLSASDYVIPHRMLGIQIVAAPILIGAYHLLLSRAHGPKAVVKASVVITLMFTAVNVAFGVMYVGWV</sequence>
<dbReference type="PANTHER" id="PTHR42723:SF1">
    <property type="entry name" value="CHLOROPHYLL SYNTHASE, CHLOROPLASTIC"/>
    <property type="match status" value="1"/>
</dbReference>
<dbReference type="AlphaFoldDB" id="A0A848KK50"/>
<evidence type="ECO:0000256" key="1">
    <source>
        <dbReference type="ARBA" id="ARBA00004141"/>
    </source>
</evidence>
<feature type="transmembrane region" description="Helical" evidence="5">
    <location>
        <begin position="15"/>
        <end position="40"/>
    </location>
</feature>
<comment type="subcellular location">
    <subcellularLocation>
        <location evidence="1">Membrane</location>
        <topology evidence="1">Multi-pass membrane protein</topology>
    </subcellularLocation>
</comment>
<feature type="transmembrane region" description="Helical" evidence="5">
    <location>
        <begin position="234"/>
        <end position="256"/>
    </location>
</feature>
<dbReference type="GO" id="GO:0016765">
    <property type="term" value="F:transferase activity, transferring alkyl or aryl (other than methyl) groups"/>
    <property type="evidence" value="ECO:0007669"/>
    <property type="project" value="InterPro"/>
</dbReference>
<dbReference type="EMBL" id="VCQU01000005">
    <property type="protein sequence ID" value="NMN96620.1"/>
    <property type="molecule type" value="Genomic_DNA"/>
</dbReference>
<organism evidence="6 7">
    <name type="scientific">Antrihabitans stalactiti</name>
    <dbReference type="NCBI Taxonomy" id="2584121"/>
    <lineage>
        <taxon>Bacteria</taxon>
        <taxon>Bacillati</taxon>
        <taxon>Actinomycetota</taxon>
        <taxon>Actinomycetes</taxon>
        <taxon>Mycobacteriales</taxon>
        <taxon>Nocardiaceae</taxon>
        <taxon>Antrihabitans</taxon>
    </lineage>
</organism>